<dbReference type="PANTHER" id="PTHR10724">
    <property type="entry name" value="30S RIBOSOMAL PROTEIN S1"/>
    <property type="match status" value="1"/>
</dbReference>
<dbReference type="RefSeq" id="WP_171162908.1">
    <property type="nucleotide sequence ID" value="NZ_CP053073.1"/>
</dbReference>
<dbReference type="CDD" id="cd05689">
    <property type="entry name" value="S1_RPS1_repeat_ec4"/>
    <property type="match status" value="1"/>
</dbReference>
<keyword evidence="9" id="KW-1185">Reference proteome</keyword>
<dbReference type="CDD" id="cd05687">
    <property type="entry name" value="S1_RPS1_repeat_ec1_hs1"/>
    <property type="match status" value="1"/>
</dbReference>
<dbReference type="NCBIfam" id="NF004952">
    <property type="entry name" value="PRK06299.1-2"/>
    <property type="match status" value="1"/>
</dbReference>
<feature type="domain" description="S1 motif" evidence="7">
    <location>
        <begin position="115"/>
        <end position="181"/>
    </location>
</feature>
<keyword evidence="4 6" id="KW-0689">Ribosomal protein</keyword>
<dbReference type="FunFam" id="2.40.50.140:FF:000018">
    <property type="entry name" value="30S ribosomal protein S1"/>
    <property type="match status" value="1"/>
</dbReference>
<evidence type="ECO:0000256" key="4">
    <source>
        <dbReference type="ARBA" id="ARBA00022980"/>
    </source>
</evidence>
<dbReference type="SUPFAM" id="SSF50249">
    <property type="entry name" value="Nucleic acid-binding proteins"/>
    <property type="match status" value="6"/>
</dbReference>
<dbReference type="CDD" id="cd04465">
    <property type="entry name" value="S1_RPS1_repeat_ec2_hs2"/>
    <property type="match status" value="1"/>
</dbReference>
<dbReference type="FunFam" id="2.40.50.140:FF:000011">
    <property type="entry name" value="30S ribosomal protein S1"/>
    <property type="match status" value="1"/>
</dbReference>
<dbReference type="InterPro" id="IPR035104">
    <property type="entry name" value="Ribosomal_protein_S1-like"/>
</dbReference>
<dbReference type="FunCoup" id="A0A6M4HA02">
    <property type="interactions" value="570"/>
</dbReference>
<organism evidence="8 9">
    <name type="scientific">Usitatibacter palustris</name>
    <dbReference type="NCBI Taxonomy" id="2732487"/>
    <lineage>
        <taxon>Bacteria</taxon>
        <taxon>Pseudomonadati</taxon>
        <taxon>Pseudomonadota</taxon>
        <taxon>Betaproteobacteria</taxon>
        <taxon>Nitrosomonadales</taxon>
        <taxon>Usitatibacteraceae</taxon>
        <taxon>Usitatibacter</taxon>
    </lineage>
</organism>
<feature type="domain" description="S1 motif" evidence="7">
    <location>
        <begin position="202"/>
        <end position="270"/>
    </location>
</feature>
<evidence type="ECO:0000313" key="8">
    <source>
        <dbReference type="EMBL" id="QJR15543.1"/>
    </source>
</evidence>
<dbReference type="GO" id="GO:0003729">
    <property type="term" value="F:mRNA binding"/>
    <property type="evidence" value="ECO:0007669"/>
    <property type="project" value="TreeGrafter"/>
</dbReference>
<dbReference type="Pfam" id="PF00575">
    <property type="entry name" value="S1"/>
    <property type="match status" value="5"/>
</dbReference>
<proteinExistence type="inferred from homology"/>
<dbReference type="InterPro" id="IPR000110">
    <property type="entry name" value="Ribosomal_bS1"/>
</dbReference>
<keyword evidence="5 6" id="KW-0687">Ribonucleoprotein</keyword>
<dbReference type="AlphaFoldDB" id="A0A6M4HA02"/>
<dbReference type="KEGG" id="upl:DSM104440_02364"/>
<dbReference type="GO" id="GO:0022627">
    <property type="term" value="C:cytosolic small ribosomal subunit"/>
    <property type="evidence" value="ECO:0007669"/>
    <property type="project" value="TreeGrafter"/>
</dbReference>
<dbReference type="CDD" id="cd05688">
    <property type="entry name" value="S1_RPS1_repeat_ec3"/>
    <property type="match status" value="1"/>
</dbReference>
<evidence type="ECO:0000256" key="1">
    <source>
        <dbReference type="ARBA" id="ARBA00006767"/>
    </source>
</evidence>
<keyword evidence="3 6" id="KW-0694">RNA-binding</keyword>
<evidence type="ECO:0000259" key="7">
    <source>
        <dbReference type="PROSITE" id="PS50126"/>
    </source>
</evidence>
<dbReference type="SMART" id="SM00316">
    <property type="entry name" value="S1"/>
    <property type="match status" value="6"/>
</dbReference>
<accession>A0A6M4HA02</accession>
<dbReference type="FunFam" id="2.40.50.140:FF:000016">
    <property type="entry name" value="30S ribosomal protein S1"/>
    <property type="match status" value="1"/>
</dbReference>
<comment type="function">
    <text evidence="6">Binds mRNA; thus facilitating recognition of the initiation point. It is needed to translate mRNA with a short Shine-Dalgarno (SD) purine-rich sequence.</text>
</comment>
<feature type="domain" description="S1 motif" evidence="7">
    <location>
        <begin position="287"/>
        <end position="357"/>
    </location>
</feature>
<dbReference type="EMBL" id="CP053073">
    <property type="protein sequence ID" value="QJR15543.1"/>
    <property type="molecule type" value="Genomic_DNA"/>
</dbReference>
<dbReference type="InterPro" id="IPR012340">
    <property type="entry name" value="NA-bd_OB-fold"/>
</dbReference>
<reference evidence="8 9" key="1">
    <citation type="submission" date="2020-04" db="EMBL/GenBank/DDBJ databases">
        <title>Usitatibacter rugosus gen. nov., sp. nov. and Usitatibacter palustris sp. nov., novel members of Usitatibacteraceae fam. nov. within the order Nitrosomonadales isolated from soil.</title>
        <authorList>
            <person name="Huber K.J."/>
            <person name="Neumann-Schaal M."/>
            <person name="Geppert A."/>
            <person name="Luckner M."/>
            <person name="Wanner G."/>
            <person name="Overmann J."/>
        </authorList>
    </citation>
    <scope>NUCLEOTIDE SEQUENCE [LARGE SCALE GENOMIC DNA]</scope>
    <source>
        <strain evidence="8 9">Swamp67</strain>
    </source>
</reference>
<dbReference type="InParanoid" id="A0A6M4HA02"/>
<dbReference type="PRINTS" id="PR00681">
    <property type="entry name" value="RIBOSOMALS1"/>
</dbReference>
<comment type="similarity">
    <text evidence="1 6">Belongs to the bacterial ribosomal protein bS1 family.</text>
</comment>
<keyword evidence="2" id="KW-0677">Repeat</keyword>
<evidence type="ECO:0000256" key="3">
    <source>
        <dbReference type="ARBA" id="ARBA00022884"/>
    </source>
</evidence>
<dbReference type="InterPro" id="IPR050437">
    <property type="entry name" value="Ribos_protein_bS1-like"/>
</dbReference>
<dbReference type="CDD" id="cd05691">
    <property type="entry name" value="S1_RPS1_repeat_ec6"/>
    <property type="match status" value="1"/>
</dbReference>
<dbReference type="PANTHER" id="PTHR10724:SF7">
    <property type="entry name" value="SMALL RIBOSOMAL SUBUNIT PROTEIN BS1C"/>
    <property type="match status" value="1"/>
</dbReference>
<dbReference type="Gene3D" id="2.40.50.140">
    <property type="entry name" value="Nucleic acid-binding proteins"/>
    <property type="match status" value="6"/>
</dbReference>
<dbReference type="PROSITE" id="PS50126">
    <property type="entry name" value="S1"/>
    <property type="match status" value="6"/>
</dbReference>
<sequence>MLAQTTTPPPAPESFAALFEESLTRQEMRIGEVITAEVVNVDPNVVIVNAGLKSESAISTEEFKNDRGELEVKVGDFVSVAIEALEDGFGATKLSRDKAKKLAAWTSLDDALNNGTIIKGMVSGKVKGGLTVMVNGIRAFLPGSLVDLRPVKDTSHFENKELEFKVIKLDRKRNNVVVSRRAVMEETAGVERQQLLETLKEGAVVKGVVKNITDYGAFVDLGGIDGLLHITDLAWRRVKHPTEVLSVGDEVTAKILKFDAEKNRVSLGLKQLGEDPWIGISRRYPHGTRLFGKVTNITDYGAFVEIESGIEGLVHVSEMDWTNKNVHPAKVVSLGDEVEVMILEIDEDRRRISLGMKQCMPNPWEEFAMNHKKGDKVRGTIKSITDFGVFIGLPGNIDGLVHLSDLSWQATGEEAVKNLKKGDEVETVVLSIDVERERISLGIKQLEGDPFGNYVTGHDKGAIVRGVVKSIESKGAVITLDGEVEGYLRASEIARDRVEDVRTHLREGQEVEAVIVNVDRKNRSIQLSIKAKDAQEEAAAIQKHASESNSASSGTTNLGALLKAKLTGKDKE</sequence>
<gene>
    <name evidence="8" type="primary">rpsA</name>
    <name evidence="8" type="ORF">DSM104440_02364</name>
</gene>
<dbReference type="GO" id="GO:0003735">
    <property type="term" value="F:structural constituent of ribosome"/>
    <property type="evidence" value="ECO:0007669"/>
    <property type="project" value="InterPro"/>
</dbReference>
<dbReference type="Proteomes" id="UP000503096">
    <property type="component" value="Chromosome"/>
</dbReference>
<evidence type="ECO:0000256" key="6">
    <source>
        <dbReference type="PIRNR" id="PIRNR002111"/>
    </source>
</evidence>
<dbReference type="NCBIfam" id="TIGR00717">
    <property type="entry name" value="rpsA"/>
    <property type="match status" value="1"/>
</dbReference>
<evidence type="ECO:0000256" key="5">
    <source>
        <dbReference type="ARBA" id="ARBA00023274"/>
    </source>
</evidence>
<evidence type="ECO:0000256" key="2">
    <source>
        <dbReference type="ARBA" id="ARBA00022737"/>
    </source>
</evidence>
<dbReference type="InterPro" id="IPR003029">
    <property type="entry name" value="S1_domain"/>
</dbReference>
<feature type="domain" description="S1 motif" evidence="7">
    <location>
        <begin position="461"/>
        <end position="530"/>
    </location>
</feature>
<evidence type="ECO:0000313" key="9">
    <source>
        <dbReference type="Proteomes" id="UP000503096"/>
    </source>
</evidence>
<name>A0A6M4HA02_9PROT</name>
<feature type="domain" description="S1 motif" evidence="7">
    <location>
        <begin position="31"/>
        <end position="97"/>
    </location>
</feature>
<protein>
    <recommendedName>
        <fullName evidence="6">30S ribosomal protein S1</fullName>
    </recommendedName>
</protein>
<dbReference type="PIRSF" id="PIRSF002111">
    <property type="entry name" value="RpsA"/>
    <property type="match status" value="1"/>
</dbReference>
<dbReference type="GO" id="GO:0006412">
    <property type="term" value="P:translation"/>
    <property type="evidence" value="ECO:0007669"/>
    <property type="project" value="InterPro"/>
</dbReference>
<feature type="domain" description="S1 motif" evidence="7">
    <location>
        <begin position="374"/>
        <end position="444"/>
    </location>
</feature>
<dbReference type="NCBIfam" id="NF004954">
    <property type="entry name" value="PRK06299.1-4"/>
    <property type="match status" value="1"/>
</dbReference>